<evidence type="ECO:0000313" key="1">
    <source>
        <dbReference type="EMBL" id="SVC36006.1"/>
    </source>
</evidence>
<gene>
    <name evidence="1" type="ORF">METZ01_LOCUS288860</name>
</gene>
<reference evidence="1" key="1">
    <citation type="submission" date="2018-05" db="EMBL/GenBank/DDBJ databases">
        <authorList>
            <person name="Lanie J.A."/>
            <person name="Ng W.-L."/>
            <person name="Kazmierczak K.M."/>
            <person name="Andrzejewski T.M."/>
            <person name="Davidsen T.M."/>
            <person name="Wayne K.J."/>
            <person name="Tettelin H."/>
            <person name="Glass J.I."/>
            <person name="Rusch D."/>
            <person name="Podicherti R."/>
            <person name="Tsui H.-C.T."/>
            <person name="Winkler M.E."/>
        </authorList>
    </citation>
    <scope>NUCLEOTIDE SEQUENCE</scope>
</reference>
<dbReference type="EMBL" id="UINC01087019">
    <property type="protein sequence ID" value="SVC36006.1"/>
    <property type="molecule type" value="Genomic_DNA"/>
</dbReference>
<organism evidence="1">
    <name type="scientific">marine metagenome</name>
    <dbReference type="NCBI Taxonomy" id="408172"/>
    <lineage>
        <taxon>unclassified sequences</taxon>
        <taxon>metagenomes</taxon>
        <taxon>ecological metagenomes</taxon>
    </lineage>
</organism>
<accession>A0A382LHC4</accession>
<name>A0A382LHC4_9ZZZZ</name>
<feature type="non-terminal residue" evidence="1">
    <location>
        <position position="1"/>
    </location>
</feature>
<protein>
    <submittedName>
        <fullName evidence="1">Uncharacterized protein</fullName>
    </submittedName>
</protein>
<proteinExistence type="predicted"/>
<dbReference type="AlphaFoldDB" id="A0A382LHC4"/>
<sequence>KLVFSIEFSKCLITQLESIGTSAMDNSCTN</sequence>